<evidence type="ECO:0000256" key="2">
    <source>
        <dbReference type="ARBA" id="ARBA00006706"/>
    </source>
</evidence>
<dbReference type="EC" id="2.5.1.10" evidence="3"/>
<comment type="catalytic activity">
    <reaction evidence="11">
        <text>isopentenyl diphosphate + (2E)-geranyl diphosphate = (2E,6E)-farnesyl diphosphate + diphosphate</text>
        <dbReference type="Rhea" id="RHEA:19361"/>
        <dbReference type="ChEBI" id="CHEBI:33019"/>
        <dbReference type="ChEBI" id="CHEBI:58057"/>
        <dbReference type="ChEBI" id="CHEBI:128769"/>
        <dbReference type="ChEBI" id="CHEBI:175763"/>
        <dbReference type="EC" id="2.5.1.10"/>
    </reaction>
</comment>
<keyword evidence="5 12" id="KW-0808">Transferase</keyword>
<dbReference type="GO" id="GO:0046872">
    <property type="term" value="F:metal ion binding"/>
    <property type="evidence" value="ECO:0007669"/>
    <property type="project" value="UniProtKB-KW"/>
</dbReference>
<protein>
    <recommendedName>
        <fullName evidence="4">Farnesyl diphosphate synthase</fullName>
        <ecNumber evidence="3">2.5.1.10</ecNumber>
    </recommendedName>
    <alternativeName>
        <fullName evidence="10">(2E,6E)-farnesyl diphosphate synthase</fullName>
    </alternativeName>
    <alternativeName>
        <fullName evidence="9">Geranyltranstransferase</fullName>
    </alternativeName>
</protein>
<dbReference type="PROSITE" id="PS00723">
    <property type="entry name" value="POLYPRENYL_SYNTHASE_1"/>
    <property type="match status" value="1"/>
</dbReference>
<evidence type="ECO:0000313" key="14">
    <source>
        <dbReference type="Proteomes" id="UP000671913"/>
    </source>
</evidence>
<evidence type="ECO:0000256" key="9">
    <source>
        <dbReference type="ARBA" id="ARBA00032380"/>
    </source>
</evidence>
<dbReference type="CDD" id="cd00685">
    <property type="entry name" value="Trans_IPPS_HT"/>
    <property type="match status" value="1"/>
</dbReference>
<dbReference type="GO" id="GO:0016114">
    <property type="term" value="P:terpenoid biosynthetic process"/>
    <property type="evidence" value="ECO:0007669"/>
    <property type="project" value="UniProtKB-ARBA"/>
</dbReference>
<dbReference type="GO" id="GO:0004337">
    <property type="term" value="F:(2E,6E)-farnesyl diphosphate synthase activity"/>
    <property type="evidence" value="ECO:0007669"/>
    <property type="project" value="UniProtKB-EC"/>
</dbReference>
<dbReference type="PROSITE" id="PS00444">
    <property type="entry name" value="POLYPRENYL_SYNTHASE_2"/>
    <property type="match status" value="1"/>
</dbReference>
<keyword evidence="7" id="KW-0460">Magnesium</keyword>
<comment type="cofactor">
    <cofactor evidence="1">
        <name>Mg(2+)</name>
        <dbReference type="ChEBI" id="CHEBI:18420"/>
    </cofactor>
</comment>
<dbReference type="PANTHER" id="PTHR43281">
    <property type="entry name" value="FARNESYL DIPHOSPHATE SYNTHASE"/>
    <property type="match status" value="1"/>
</dbReference>
<comment type="similarity">
    <text evidence="2 12">Belongs to the FPP/GGPP synthase family.</text>
</comment>
<dbReference type="InterPro" id="IPR053378">
    <property type="entry name" value="Prenyl_diphosphate_synthase"/>
</dbReference>
<evidence type="ECO:0000256" key="11">
    <source>
        <dbReference type="ARBA" id="ARBA00049399"/>
    </source>
</evidence>
<dbReference type="Gene3D" id="1.10.600.10">
    <property type="entry name" value="Farnesyl Diphosphate Synthase"/>
    <property type="match status" value="1"/>
</dbReference>
<evidence type="ECO:0000256" key="12">
    <source>
        <dbReference type="RuleBase" id="RU004466"/>
    </source>
</evidence>
<dbReference type="KEGG" id="aaut:ACETAC_06170"/>
<dbReference type="SFLD" id="SFLDS00005">
    <property type="entry name" value="Isoprenoid_Synthase_Type_I"/>
    <property type="match status" value="1"/>
</dbReference>
<dbReference type="Proteomes" id="UP000671913">
    <property type="component" value="Chromosome"/>
</dbReference>
<organism evidence="13 14">
    <name type="scientific">Aceticella autotrophica</name>
    <dbReference type="NCBI Taxonomy" id="2755338"/>
    <lineage>
        <taxon>Bacteria</taxon>
        <taxon>Bacillati</taxon>
        <taxon>Bacillota</taxon>
        <taxon>Clostridia</taxon>
        <taxon>Thermoanaerobacterales</taxon>
        <taxon>Thermoanaerobacteraceae</taxon>
        <taxon>Aceticella</taxon>
    </lineage>
</organism>
<sequence length="294" mass="32403">MFKEELNRIVNIVDEELKKLLDISDKPSILFDAMRYSTFAGGKRLRPVLCVSTCELVGGSIKDVLPVACAIEFIHTYSLIHDDLPAMDNDDLRRGKPTNHKVFGEAIAILAGDALLNYGFEILIQYALDNPKLCNNILKSTKEIANASGARGMVAGQVIDILSENKNISIEELEFMHKHKTGDLIKAAVSSGAYMGGADEDTVNKLKCFADYIGLVFQIKDDLLDVLGDEKKLGKKTGSDLNNGKSTFITAFGLKRSKEMVNELTLKANEILDFFGTKGNFLKNLANYMAERAN</sequence>
<dbReference type="InterPro" id="IPR033749">
    <property type="entry name" value="Polyprenyl_synt_CS"/>
</dbReference>
<dbReference type="SFLD" id="SFLDG01017">
    <property type="entry name" value="Polyprenyl_Transferase_Like"/>
    <property type="match status" value="1"/>
</dbReference>
<proteinExistence type="inferred from homology"/>
<dbReference type="RefSeq" id="WP_284679178.1">
    <property type="nucleotide sequence ID" value="NZ_CP060096.1"/>
</dbReference>
<evidence type="ECO:0000256" key="4">
    <source>
        <dbReference type="ARBA" id="ARBA00015100"/>
    </source>
</evidence>
<reference evidence="13" key="1">
    <citation type="submission" date="2020-08" db="EMBL/GenBank/DDBJ databases">
        <title>Genomic insights into the carbon and energy metabolism of the first obligate autotrophic acetogenic bacterium Aceticella autotrophica gen. nov., sp. nov.</title>
        <authorList>
            <person name="Toshchakov S.V."/>
            <person name="Elcheninov A.G."/>
            <person name="Kublanov I.V."/>
            <person name="Frolov E.N."/>
            <person name="Lebedinsky A.V."/>
        </authorList>
    </citation>
    <scope>NUCLEOTIDE SEQUENCE</scope>
    <source>
        <strain evidence="13">3443-3Ac</strain>
    </source>
</reference>
<dbReference type="NCBIfam" id="NF045485">
    <property type="entry name" value="FPPsyn"/>
    <property type="match status" value="1"/>
</dbReference>
<dbReference type="InterPro" id="IPR008949">
    <property type="entry name" value="Isoprenoid_synthase_dom_sf"/>
</dbReference>
<evidence type="ECO:0000256" key="8">
    <source>
        <dbReference type="ARBA" id="ARBA00023229"/>
    </source>
</evidence>
<evidence type="ECO:0000256" key="10">
    <source>
        <dbReference type="ARBA" id="ARBA00032873"/>
    </source>
</evidence>
<dbReference type="Pfam" id="PF00348">
    <property type="entry name" value="polyprenyl_synt"/>
    <property type="match status" value="1"/>
</dbReference>
<dbReference type="FunFam" id="1.10.600.10:FF:000001">
    <property type="entry name" value="Geranylgeranyl diphosphate synthase"/>
    <property type="match status" value="1"/>
</dbReference>
<accession>A0A975AU80</accession>
<evidence type="ECO:0000256" key="6">
    <source>
        <dbReference type="ARBA" id="ARBA00022723"/>
    </source>
</evidence>
<dbReference type="PANTHER" id="PTHR43281:SF1">
    <property type="entry name" value="FARNESYL DIPHOSPHATE SYNTHASE"/>
    <property type="match status" value="1"/>
</dbReference>
<keyword evidence="8" id="KW-0414">Isoprene biosynthesis</keyword>
<dbReference type="SUPFAM" id="SSF48576">
    <property type="entry name" value="Terpenoid synthases"/>
    <property type="match status" value="1"/>
</dbReference>
<dbReference type="GO" id="GO:0005737">
    <property type="term" value="C:cytoplasm"/>
    <property type="evidence" value="ECO:0007669"/>
    <property type="project" value="UniProtKB-ARBA"/>
</dbReference>
<dbReference type="InterPro" id="IPR000092">
    <property type="entry name" value="Polyprenyl_synt"/>
</dbReference>
<evidence type="ECO:0000256" key="3">
    <source>
        <dbReference type="ARBA" id="ARBA00012439"/>
    </source>
</evidence>
<evidence type="ECO:0000256" key="5">
    <source>
        <dbReference type="ARBA" id="ARBA00022679"/>
    </source>
</evidence>
<keyword evidence="6" id="KW-0479">Metal-binding</keyword>
<name>A0A975AU80_9THEO</name>
<gene>
    <name evidence="13" type="ORF">ACETAC_06170</name>
</gene>
<dbReference type="EMBL" id="CP060096">
    <property type="protein sequence ID" value="QSZ26505.1"/>
    <property type="molecule type" value="Genomic_DNA"/>
</dbReference>
<dbReference type="AlphaFoldDB" id="A0A975AU80"/>
<evidence type="ECO:0000256" key="7">
    <source>
        <dbReference type="ARBA" id="ARBA00022842"/>
    </source>
</evidence>
<evidence type="ECO:0000256" key="1">
    <source>
        <dbReference type="ARBA" id="ARBA00001946"/>
    </source>
</evidence>
<evidence type="ECO:0000313" key="13">
    <source>
        <dbReference type="EMBL" id="QSZ26505.1"/>
    </source>
</evidence>
<keyword evidence="14" id="KW-1185">Reference proteome</keyword>